<feature type="transmembrane region" description="Helical" evidence="6">
    <location>
        <begin position="226"/>
        <end position="248"/>
    </location>
</feature>
<feature type="transmembrane region" description="Helical" evidence="6">
    <location>
        <begin position="283"/>
        <end position="305"/>
    </location>
</feature>
<gene>
    <name evidence="8" type="ORF">KDH_32430</name>
</gene>
<dbReference type="InterPro" id="IPR006977">
    <property type="entry name" value="Yip1_dom"/>
</dbReference>
<evidence type="ECO:0000259" key="7">
    <source>
        <dbReference type="Pfam" id="PF04893"/>
    </source>
</evidence>
<evidence type="ECO:0000256" key="6">
    <source>
        <dbReference type="SAM" id="Phobius"/>
    </source>
</evidence>
<dbReference type="RefSeq" id="WP_338251666.1">
    <property type="nucleotide sequence ID" value="NZ_BSRI01000002.1"/>
</dbReference>
<dbReference type="Proteomes" id="UP001344906">
    <property type="component" value="Unassembled WGS sequence"/>
</dbReference>
<keyword evidence="3 6" id="KW-1133">Transmembrane helix</keyword>
<name>A0ABQ6FQ96_9CHLR</name>
<feature type="compositionally biased region" description="Pro residues" evidence="5">
    <location>
        <begin position="48"/>
        <end position="77"/>
    </location>
</feature>
<keyword evidence="4 6" id="KW-0472">Membrane</keyword>
<accession>A0ABQ6FQ96</accession>
<feature type="compositionally biased region" description="Low complexity" evidence="5">
    <location>
        <begin position="1"/>
        <end position="12"/>
    </location>
</feature>
<dbReference type="EMBL" id="BSRI01000002">
    <property type="protein sequence ID" value="GLV56402.1"/>
    <property type="molecule type" value="Genomic_DNA"/>
</dbReference>
<feature type="region of interest" description="Disordered" evidence="5">
    <location>
        <begin position="1"/>
        <end position="100"/>
    </location>
</feature>
<feature type="compositionally biased region" description="Pro residues" evidence="5">
    <location>
        <begin position="13"/>
        <end position="41"/>
    </location>
</feature>
<comment type="subcellular location">
    <subcellularLocation>
        <location evidence="1">Membrane</location>
        <topology evidence="1">Multi-pass membrane protein</topology>
    </subcellularLocation>
</comment>
<evidence type="ECO:0000256" key="4">
    <source>
        <dbReference type="ARBA" id="ARBA00023136"/>
    </source>
</evidence>
<feature type="transmembrane region" description="Helical" evidence="6">
    <location>
        <begin position="181"/>
        <end position="214"/>
    </location>
</feature>
<feature type="transmembrane region" description="Helical" evidence="6">
    <location>
        <begin position="134"/>
        <end position="161"/>
    </location>
</feature>
<protein>
    <recommendedName>
        <fullName evidence="7">Yip1 domain-containing protein</fullName>
    </recommendedName>
</protein>
<dbReference type="Pfam" id="PF04893">
    <property type="entry name" value="Yip1"/>
    <property type="match status" value="1"/>
</dbReference>
<evidence type="ECO:0000313" key="8">
    <source>
        <dbReference type="EMBL" id="GLV56402.1"/>
    </source>
</evidence>
<reference evidence="8 9" key="1">
    <citation type="submission" date="2023-02" db="EMBL/GenBank/DDBJ databases">
        <title>Dictyobacter halimunensis sp. nov., a new member of the class Ktedonobacteria from forest soil in a geothermal area.</title>
        <authorList>
            <person name="Rachmania M.K."/>
            <person name="Ningsih F."/>
            <person name="Sakai Y."/>
            <person name="Yabe S."/>
            <person name="Yokota A."/>
            <person name="Sjamsuridzal W."/>
        </authorList>
    </citation>
    <scope>NUCLEOTIDE SEQUENCE [LARGE SCALE GENOMIC DNA]</scope>
    <source>
        <strain evidence="8 9">S3.2.2.5</strain>
    </source>
</reference>
<comment type="caution">
    <text evidence="8">The sequence shown here is derived from an EMBL/GenBank/DDBJ whole genome shotgun (WGS) entry which is preliminary data.</text>
</comment>
<sequence length="312" mass="32955">MSYDPNQGNNPGYNPPPQGENPAGYPPPQGPYTGYGPPPPSQEGYPGGYPPPPQQGGYPGYPPPPQEGYPGGYPPPQQGGYSPYGPGGYNEPPAQPLPLGDAIRQLPAQYLRITTRPSANTFAMEKGKAAWNIVWVQLLFLGVVAAILIALYVGVALPTLMSTFNSNSSIPPSTFNSIKTLYASSAIPLGIGALIFTIVGFFVGVGIMFLIAKAFGGQGTFLQHGYSYLLFTVPLTILSYLVALVPFIGSLGSLAISIYSIVLQVYMTMAVHRLSGGRATMAVLILPIIAIILVCVFVIVLITAVSRSIPSH</sequence>
<feature type="transmembrane region" description="Helical" evidence="6">
    <location>
        <begin position="254"/>
        <end position="271"/>
    </location>
</feature>
<evidence type="ECO:0000256" key="1">
    <source>
        <dbReference type="ARBA" id="ARBA00004141"/>
    </source>
</evidence>
<evidence type="ECO:0000256" key="3">
    <source>
        <dbReference type="ARBA" id="ARBA00022989"/>
    </source>
</evidence>
<proteinExistence type="predicted"/>
<keyword evidence="9" id="KW-1185">Reference proteome</keyword>
<evidence type="ECO:0000256" key="2">
    <source>
        <dbReference type="ARBA" id="ARBA00022692"/>
    </source>
</evidence>
<organism evidence="8 9">
    <name type="scientific">Dictyobacter halimunensis</name>
    <dbReference type="NCBI Taxonomy" id="3026934"/>
    <lineage>
        <taxon>Bacteria</taxon>
        <taxon>Bacillati</taxon>
        <taxon>Chloroflexota</taxon>
        <taxon>Ktedonobacteria</taxon>
        <taxon>Ktedonobacterales</taxon>
        <taxon>Dictyobacteraceae</taxon>
        <taxon>Dictyobacter</taxon>
    </lineage>
</organism>
<feature type="domain" description="Yip1" evidence="7">
    <location>
        <begin position="114"/>
        <end position="296"/>
    </location>
</feature>
<keyword evidence="2 6" id="KW-0812">Transmembrane</keyword>
<evidence type="ECO:0000256" key="5">
    <source>
        <dbReference type="SAM" id="MobiDB-lite"/>
    </source>
</evidence>
<evidence type="ECO:0000313" key="9">
    <source>
        <dbReference type="Proteomes" id="UP001344906"/>
    </source>
</evidence>